<feature type="transmembrane region" description="Helical" evidence="1">
    <location>
        <begin position="449"/>
        <end position="468"/>
    </location>
</feature>
<keyword evidence="3" id="KW-1185">Reference proteome</keyword>
<evidence type="ECO:0000256" key="1">
    <source>
        <dbReference type="SAM" id="Phobius"/>
    </source>
</evidence>
<proteinExistence type="predicted"/>
<sequence>MIGSPMVKEYKSENPAGFQMNFSVMLFSVAAMLLQATLLPWFIQPYEPLNKQWYLLPTLRTPSPSRHESIALTASASTTAQQSPFSLTHRCHHRALSGSPEDGNPSLVAENGLAYAEDVERKKRSWLLRAWVAFLDTIALSVGAPLILICWAILIPSTLATVLQIAGCALLLLPTVIGTRIPFGVIVCYTTSLTVLNIVCSIPWTFGERLAINSQKFYLKSIGFHFYNFGDTSQIGWRFLAIALQCLFTCILAAIWHWHFSSTQKKSTSDDDDDRSIFPGWLRGRTAQYIWNTIRRVLTHADFAVVCILFTVMIVLFVSNESNVLILIYLFFALVLIVQPEGIIKQLVTKALILSSVICCAVSIEYAIWDYSSFSLDSFPTVFRPAIAHLCVFLVAILPDRLPPAHDLHRSSTPIGAFLREHWTIISRIAVYIALFWTLWVALTKPVDVYSIIMLAIFVVQIAIYQLLFKNSERYFSIIVVNYALAYFCIIIVGWRCVALYPSIYQSLTESL</sequence>
<name>C5KNK3_PERM5</name>
<keyword evidence="1" id="KW-1133">Transmembrane helix</keyword>
<evidence type="ECO:0000313" key="3">
    <source>
        <dbReference type="Proteomes" id="UP000007800"/>
    </source>
</evidence>
<evidence type="ECO:0000313" key="2">
    <source>
        <dbReference type="EMBL" id="EER13939.1"/>
    </source>
</evidence>
<protein>
    <submittedName>
        <fullName evidence="2">Uncharacterized protein</fullName>
    </submittedName>
</protein>
<dbReference type="EMBL" id="GG674611">
    <property type="protein sequence ID" value="EER13939.1"/>
    <property type="molecule type" value="Genomic_DNA"/>
</dbReference>
<keyword evidence="1" id="KW-0472">Membrane</keyword>
<feature type="transmembrane region" description="Helical" evidence="1">
    <location>
        <begin position="235"/>
        <end position="256"/>
    </location>
</feature>
<feature type="transmembrane region" description="Helical" evidence="1">
    <location>
        <begin position="351"/>
        <end position="369"/>
    </location>
</feature>
<feature type="transmembrane region" description="Helical" evidence="1">
    <location>
        <begin position="160"/>
        <end position="179"/>
    </location>
</feature>
<feature type="transmembrane region" description="Helical" evidence="1">
    <location>
        <begin position="297"/>
        <end position="318"/>
    </location>
</feature>
<feature type="transmembrane region" description="Helical" evidence="1">
    <location>
        <begin position="423"/>
        <end position="443"/>
    </location>
</feature>
<feature type="transmembrane region" description="Helical" evidence="1">
    <location>
        <begin position="186"/>
        <end position="206"/>
    </location>
</feature>
<dbReference type="RefSeq" id="XP_002782144.1">
    <property type="nucleotide sequence ID" value="XM_002782098.1"/>
</dbReference>
<feature type="transmembrane region" description="Helical" evidence="1">
    <location>
        <begin position="475"/>
        <end position="495"/>
    </location>
</feature>
<feature type="non-terminal residue" evidence="2">
    <location>
        <position position="512"/>
    </location>
</feature>
<feature type="transmembrane region" description="Helical" evidence="1">
    <location>
        <begin position="20"/>
        <end position="43"/>
    </location>
</feature>
<feature type="transmembrane region" description="Helical" evidence="1">
    <location>
        <begin position="131"/>
        <end position="154"/>
    </location>
</feature>
<feature type="transmembrane region" description="Helical" evidence="1">
    <location>
        <begin position="324"/>
        <end position="344"/>
    </location>
</feature>
<feature type="transmembrane region" description="Helical" evidence="1">
    <location>
        <begin position="381"/>
        <end position="402"/>
    </location>
</feature>
<dbReference type="GeneID" id="9059657"/>
<organism evidence="3">
    <name type="scientific">Perkinsus marinus (strain ATCC 50983 / TXsc)</name>
    <dbReference type="NCBI Taxonomy" id="423536"/>
    <lineage>
        <taxon>Eukaryota</taxon>
        <taxon>Sar</taxon>
        <taxon>Alveolata</taxon>
        <taxon>Perkinsozoa</taxon>
        <taxon>Perkinsea</taxon>
        <taxon>Perkinsida</taxon>
        <taxon>Perkinsidae</taxon>
        <taxon>Perkinsus</taxon>
    </lineage>
</organism>
<gene>
    <name evidence="2" type="ORF">Pmar_PMAR028754</name>
</gene>
<dbReference type="AlphaFoldDB" id="C5KNK3"/>
<dbReference type="Proteomes" id="UP000007800">
    <property type="component" value="Unassembled WGS sequence"/>
</dbReference>
<reference evidence="2 3" key="1">
    <citation type="submission" date="2008-07" db="EMBL/GenBank/DDBJ databases">
        <authorList>
            <person name="El-Sayed N."/>
            <person name="Caler E."/>
            <person name="Inman J."/>
            <person name="Amedeo P."/>
            <person name="Hass B."/>
            <person name="Wortman J."/>
        </authorList>
    </citation>
    <scope>NUCLEOTIDE SEQUENCE [LARGE SCALE GENOMIC DNA]</scope>
    <source>
        <strain evidence="3">ATCC 50983 / TXsc</strain>
    </source>
</reference>
<keyword evidence="1" id="KW-0812">Transmembrane</keyword>
<dbReference type="InParanoid" id="C5KNK3"/>
<accession>C5KNK3</accession>